<evidence type="ECO:0000313" key="1">
    <source>
        <dbReference type="EMBL" id="TCL61076.1"/>
    </source>
</evidence>
<dbReference type="STRING" id="1469948.GCA_000732725_02596"/>
<protein>
    <submittedName>
        <fullName evidence="1">Uncharacterized protein</fullName>
    </submittedName>
</protein>
<dbReference type="Proteomes" id="UP000295718">
    <property type="component" value="Unassembled WGS sequence"/>
</dbReference>
<keyword evidence="2" id="KW-1185">Reference proteome</keyword>
<accession>A0A4R1R688</accession>
<evidence type="ECO:0000313" key="2">
    <source>
        <dbReference type="Proteomes" id="UP000295718"/>
    </source>
</evidence>
<gene>
    <name evidence="1" type="ORF">EDD76_101173</name>
</gene>
<dbReference type="EMBL" id="SLUO01000001">
    <property type="protein sequence ID" value="TCL61076.1"/>
    <property type="molecule type" value="Genomic_DNA"/>
</dbReference>
<dbReference type="RefSeq" id="WP_031391274.1">
    <property type="nucleotide sequence ID" value="NZ_JPNB01000002.1"/>
</dbReference>
<organism evidence="1 2">
    <name type="scientific">Kineothrix alysoides</name>
    <dbReference type="NCBI Taxonomy" id="1469948"/>
    <lineage>
        <taxon>Bacteria</taxon>
        <taxon>Bacillati</taxon>
        <taxon>Bacillota</taxon>
        <taxon>Clostridia</taxon>
        <taxon>Lachnospirales</taxon>
        <taxon>Lachnospiraceae</taxon>
        <taxon>Kineothrix</taxon>
    </lineage>
</organism>
<proteinExistence type="predicted"/>
<dbReference type="AlphaFoldDB" id="A0A4R1R688"/>
<name>A0A4R1R688_9FIRM</name>
<reference evidence="1 2" key="1">
    <citation type="submission" date="2019-03" db="EMBL/GenBank/DDBJ databases">
        <title>Genomic Encyclopedia of Type Strains, Phase IV (KMG-IV): sequencing the most valuable type-strain genomes for metagenomic binning, comparative biology and taxonomic classification.</title>
        <authorList>
            <person name="Goeker M."/>
        </authorList>
    </citation>
    <scope>NUCLEOTIDE SEQUENCE [LARGE SCALE GENOMIC DNA]</scope>
    <source>
        <strain evidence="1 2">DSM 100556</strain>
    </source>
</reference>
<comment type="caution">
    <text evidence="1">The sequence shown here is derived from an EMBL/GenBank/DDBJ whole genome shotgun (WGS) entry which is preliminary data.</text>
</comment>
<sequence length="68" mass="7415">MRKSIGVRILGLVAILLLTGLASSITGTFLVRNMNEIVPSIELITDKTKESKIVGKELQSEVSVFENI</sequence>